<dbReference type="RefSeq" id="WP_171096982.1">
    <property type="nucleotide sequence ID" value="NZ_CP053084.1"/>
</dbReference>
<reference evidence="1 2" key="1">
    <citation type="submission" date="2020-05" db="EMBL/GenBank/DDBJ databases">
        <title>Compete genome of Limnobacter sp. SAORIC-580.</title>
        <authorList>
            <person name="Song J."/>
            <person name="Cho J.-C."/>
        </authorList>
    </citation>
    <scope>NUCLEOTIDE SEQUENCE [LARGE SCALE GENOMIC DNA]</scope>
    <source>
        <strain evidence="1 2">SAORIC-580</strain>
    </source>
</reference>
<evidence type="ECO:0000313" key="2">
    <source>
        <dbReference type="Proteomes" id="UP000501130"/>
    </source>
</evidence>
<gene>
    <name evidence="1" type="ORF">HKT17_00450</name>
</gene>
<keyword evidence="2" id="KW-1185">Reference proteome</keyword>
<evidence type="ECO:0000313" key="1">
    <source>
        <dbReference type="EMBL" id="QJR28280.1"/>
    </source>
</evidence>
<sequence>MSESYTRICFLLAAAGYRESELSQFARAVVSAGSAKFVDDVAEMQKVIQQEKSRGLKGDVANTERLSRRLDDSLAERVTQLLIFEARMTKLEASEALRFEFMKRGIKAPPSLGKRSFSDWLSQLARVVPQSEILHLSTRIRNQFVHQSDTDWSLK</sequence>
<dbReference type="EMBL" id="CP053084">
    <property type="protein sequence ID" value="QJR28280.1"/>
    <property type="molecule type" value="Genomic_DNA"/>
</dbReference>
<name>A0ABX6N2X5_9BURK</name>
<organism evidence="1 2">
    <name type="scientific">Limnobacter profundi</name>
    <dbReference type="NCBI Taxonomy" id="2732163"/>
    <lineage>
        <taxon>Bacteria</taxon>
        <taxon>Pseudomonadati</taxon>
        <taxon>Pseudomonadota</taxon>
        <taxon>Betaproteobacteria</taxon>
        <taxon>Burkholderiales</taxon>
        <taxon>Burkholderiaceae</taxon>
        <taxon>Limnobacter</taxon>
    </lineage>
</organism>
<dbReference type="Proteomes" id="UP000501130">
    <property type="component" value="Chromosome"/>
</dbReference>
<accession>A0ABX6N2X5</accession>
<protein>
    <recommendedName>
        <fullName evidence="3">DUF4145 domain-containing protein</fullName>
    </recommendedName>
</protein>
<evidence type="ECO:0008006" key="3">
    <source>
        <dbReference type="Google" id="ProtNLM"/>
    </source>
</evidence>
<proteinExistence type="predicted"/>